<organism evidence="2 3">
    <name type="scientific">Panthera leo</name>
    <name type="common">Lion</name>
    <dbReference type="NCBI Taxonomy" id="9689"/>
    <lineage>
        <taxon>Eukaryota</taxon>
        <taxon>Metazoa</taxon>
        <taxon>Chordata</taxon>
        <taxon>Craniata</taxon>
        <taxon>Vertebrata</taxon>
        <taxon>Euteleostomi</taxon>
        <taxon>Mammalia</taxon>
        <taxon>Eutheria</taxon>
        <taxon>Laurasiatheria</taxon>
        <taxon>Carnivora</taxon>
        <taxon>Feliformia</taxon>
        <taxon>Felidae</taxon>
        <taxon>Pantherinae</taxon>
        <taxon>Panthera</taxon>
    </lineage>
</organism>
<evidence type="ECO:0000256" key="1">
    <source>
        <dbReference type="SAM" id="MobiDB-lite"/>
    </source>
</evidence>
<dbReference type="OMA" id="RINFQCQ"/>
<keyword evidence="3" id="KW-1185">Reference proteome</keyword>
<feature type="compositionally biased region" description="Polar residues" evidence="1">
    <location>
        <begin position="15"/>
        <end position="26"/>
    </location>
</feature>
<protein>
    <submittedName>
        <fullName evidence="2">Uncharacterized protein</fullName>
    </submittedName>
</protein>
<reference evidence="2" key="2">
    <citation type="submission" date="2025-08" db="UniProtKB">
        <authorList>
            <consortium name="Ensembl"/>
        </authorList>
    </citation>
    <scope>IDENTIFICATION</scope>
</reference>
<feature type="compositionally biased region" description="Low complexity" evidence="1">
    <location>
        <begin position="1"/>
        <end position="14"/>
    </location>
</feature>
<reference evidence="2" key="3">
    <citation type="submission" date="2025-09" db="UniProtKB">
        <authorList>
            <consortium name="Ensembl"/>
        </authorList>
    </citation>
    <scope>IDENTIFICATION</scope>
</reference>
<evidence type="ECO:0000313" key="2">
    <source>
        <dbReference type="Ensembl" id="ENSPLOP00000001047.1"/>
    </source>
</evidence>
<dbReference type="AlphaFoldDB" id="A0A8C8WBJ8"/>
<sequence>MAASHRAAKLAASSLQTPVNPSTGAQVAQYEREEPLEALGTEAVEEEKDEEEEKAVRPAYFFFFSTWGKLMSAIADNP</sequence>
<reference evidence="2" key="1">
    <citation type="journal article" date="2019" name="bioRxiv">
        <title>Long live the king: chromosome-level assembly of the lion (Panthera leo) using linked-read, Hi-C, and long read data.</title>
        <authorList>
            <person name="Armstrong E.E."/>
            <person name="Taylor R.W."/>
            <person name="Miller D.E."/>
            <person name="Kaelin C."/>
            <person name="Barsh G."/>
            <person name="Hadly E.A."/>
            <person name="Petrov D."/>
        </authorList>
    </citation>
    <scope>NUCLEOTIDE SEQUENCE [LARGE SCALE GENOMIC DNA]</scope>
</reference>
<proteinExistence type="predicted"/>
<dbReference type="Ensembl" id="ENSPLOT00000001136.1">
    <property type="protein sequence ID" value="ENSPLOP00000001047.1"/>
    <property type="gene ID" value="ENSPLOG00000000788.1"/>
</dbReference>
<dbReference type="Proteomes" id="UP000694399">
    <property type="component" value="Chromosome B1"/>
</dbReference>
<name>A0A8C8WBJ8_PANLE</name>
<accession>A0A8C8WBJ8</accession>
<feature type="region of interest" description="Disordered" evidence="1">
    <location>
        <begin position="1"/>
        <end position="28"/>
    </location>
</feature>
<evidence type="ECO:0000313" key="3">
    <source>
        <dbReference type="Proteomes" id="UP000694399"/>
    </source>
</evidence>